<dbReference type="EMBL" id="VSSQ01000991">
    <property type="protein sequence ID" value="MPM03901.1"/>
    <property type="molecule type" value="Genomic_DNA"/>
</dbReference>
<organism evidence="1">
    <name type="scientific">bioreactor metagenome</name>
    <dbReference type="NCBI Taxonomy" id="1076179"/>
    <lineage>
        <taxon>unclassified sequences</taxon>
        <taxon>metagenomes</taxon>
        <taxon>ecological metagenomes</taxon>
    </lineage>
</organism>
<sequence length="176" mass="20084">MPSKDTLIKILLITILLLIVGGVIAHFVNINKDKPTIQNQFDLIDVDNGSVKQGRINENDYNTIKQKIQADTDDSYILWEQSSMIFENGKDEGRIAIGNRKEDNVLKQVEVIDNKTKERLYISPVLQPGEYLENGKLLKELTKGEYEVVATHRAYNTETEQLINSFEFETVLTVLN</sequence>
<reference evidence="1" key="1">
    <citation type="submission" date="2019-08" db="EMBL/GenBank/DDBJ databases">
        <authorList>
            <person name="Kucharzyk K."/>
            <person name="Murdoch R.W."/>
            <person name="Higgins S."/>
            <person name="Loffler F."/>
        </authorList>
    </citation>
    <scope>NUCLEOTIDE SEQUENCE</scope>
</reference>
<comment type="caution">
    <text evidence="1">The sequence shown here is derived from an EMBL/GenBank/DDBJ whole genome shotgun (WGS) entry which is preliminary data.</text>
</comment>
<evidence type="ECO:0000313" key="1">
    <source>
        <dbReference type="EMBL" id="MPM03901.1"/>
    </source>
</evidence>
<dbReference type="AlphaFoldDB" id="A0A644WK24"/>
<accession>A0A644WK24</accession>
<protein>
    <submittedName>
        <fullName evidence="1">Uncharacterized protein</fullName>
    </submittedName>
</protein>
<proteinExistence type="predicted"/>
<gene>
    <name evidence="1" type="ORF">SDC9_50168</name>
</gene>
<name>A0A644WK24_9ZZZZ</name>